<dbReference type="Gene3D" id="1.10.30.50">
    <property type="match status" value="1"/>
</dbReference>
<dbReference type="EMBL" id="VUMM01000024">
    <property type="protein sequence ID" value="MSS02225.1"/>
    <property type="molecule type" value="Genomic_DNA"/>
</dbReference>
<keyword evidence="3" id="KW-1185">Reference proteome</keyword>
<gene>
    <name evidence="2" type="ORF">FYJ50_09020</name>
</gene>
<evidence type="ECO:0000313" key="3">
    <source>
        <dbReference type="Proteomes" id="UP000470082"/>
    </source>
</evidence>
<sequence>MSDYIRQWLMIIENMNNDNTYKLAWGRAILECIVEEKTIQRIITFEKIACKMLKYYWNQIDFFHLKQSPGKKPIIVQETEKCIDYVQQKRNSKIPIWFDKAEIYLKEDPVFYQKKIQKIANTLTHDVSWRFMNVNGKSLDIYRLDLKKKEIIFTEGQIMDLHEYAFVLSQLLNYRWAQLLEKFNNCPKIASKVKGISDEKIRRNNLTKYKDILLLQMKQGKIIDFYTGSSLKENEISLDHVIPWSFMYSDDIWNLVITSKSNNSRKSDSIPSKNIIKRLEDRNIELLNDIPQTSKYYKELKQAIDNNYVEKFYFSLKL</sequence>
<keyword evidence="2" id="KW-0255">Endonuclease</keyword>
<dbReference type="RefSeq" id="WP_154461236.1">
    <property type="nucleotide sequence ID" value="NZ_VUMM01000024.1"/>
</dbReference>
<evidence type="ECO:0000259" key="1">
    <source>
        <dbReference type="Pfam" id="PF13395"/>
    </source>
</evidence>
<dbReference type="InterPro" id="IPR003615">
    <property type="entry name" value="HNH_nuc"/>
</dbReference>
<name>A0A7X2T491_9FIRM</name>
<dbReference type="GO" id="GO:0004519">
    <property type="term" value="F:endonuclease activity"/>
    <property type="evidence" value="ECO:0007669"/>
    <property type="project" value="UniProtKB-KW"/>
</dbReference>
<evidence type="ECO:0000313" key="2">
    <source>
        <dbReference type="EMBL" id="MSS02225.1"/>
    </source>
</evidence>
<accession>A0A7X2T491</accession>
<reference evidence="2 3" key="1">
    <citation type="submission" date="2019-08" db="EMBL/GenBank/DDBJ databases">
        <title>In-depth cultivation of the pig gut microbiome towards novel bacterial diversity and tailored functional studies.</title>
        <authorList>
            <person name="Wylensek D."/>
            <person name="Hitch T.C.A."/>
            <person name="Clavel T."/>
        </authorList>
    </citation>
    <scope>NUCLEOTIDE SEQUENCE [LARGE SCALE GENOMIC DNA]</scope>
    <source>
        <strain evidence="2 3">LKV-178-WT-2G</strain>
    </source>
</reference>
<dbReference type="AlphaFoldDB" id="A0A7X2T491"/>
<keyword evidence="2" id="KW-0540">Nuclease</keyword>
<dbReference type="Proteomes" id="UP000470082">
    <property type="component" value="Unassembled WGS sequence"/>
</dbReference>
<organism evidence="2 3">
    <name type="scientific">Floccifex porci</name>
    <dbReference type="NCBI Taxonomy" id="2606629"/>
    <lineage>
        <taxon>Bacteria</taxon>
        <taxon>Bacillati</taxon>
        <taxon>Bacillota</taxon>
        <taxon>Erysipelotrichia</taxon>
        <taxon>Erysipelotrichales</taxon>
        <taxon>Erysipelotrichaceae</taxon>
        <taxon>Floccifex</taxon>
    </lineage>
</organism>
<comment type="caution">
    <text evidence="2">The sequence shown here is derived from an EMBL/GenBank/DDBJ whole genome shotgun (WGS) entry which is preliminary data.</text>
</comment>
<keyword evidence="2" id="KW-0378">Hydrolase</keyword>
<protein>
    <submittedName>
        <fullName evidence="2">HNH endonuclease</fullName>
    </submittedName>
</protein>
<proteinExistence type="predicted"/>
<feature type="domain" description="HNH nuclease" evidence="1">
    <location>
        <begin position="224"/>
        <end position="271"/>
    </location>
</feature>
<dbReference type="Pfam" id="PF13395">
    <property type="entry name" value="HNH_4"/>
    <property type="match status" value="1"/>
</dbReference>